<proteinExistence type="predicted"/>
<feature type="non-terminal residue" evidence="1">
    <location>
        <position position="1"/>
    </location>
</feature>
<dbReference type="EMBL" id="KL320835">
    <property type="protein sequence ID" value="KFP54830.1"/>
    <property type="molecule type" value="Genomic_DNA"/>
</dbReference>
<sequence length="55" mass="6607">NGLKLHQGKFRLDIRKKFFTGRVVKHWNKLPREVLMDPSLSVFKKHLDNALRYMV</sequence>
<dbReference type="Proteomes" id="UP000053745">
    <property type="component" value="Unassembled WGS sequence"/>
</dbReference>
<accession>A0A091LI70</accession>
<evidence type="ECO:0000313" key="2">
    <source>
        <dbReference type="Proteomes" id="UP000053745"/>
    </source>
</evidence>
<reference evidence="1 2" key="1">
    <citation type="submission" date="2014-04" db="EMBL/GenBank/DDBJ databases">
        <title>Genome evolution of avian class.</title>
        <authorList>
            <person name="Zhang G."/>
            <person name="Li C."/>
        </authorList>
    </citation>
    <scope>NUCLEOTIDE SEQUENCE [LARGE SCALE GENOMIC DNA]</scope>
    <source>
        <strain evidence="1">BGI_N323</strain>
    </source>
</reference>
<keyword evidence="2" id="KW-1185">Reference proteome</keyword>
<evidence type="ECO:0008006" key="3">
    <source>
        <dbReference type="Google" id="ProtNLM"/>
    </source>
</evidence>
<dbReference type="OrthoDB" id="276744at2759"/>
<evidence type="ECO:0000313" key="1">
    <source>
        <dbReference type="EMBL" id="KFP54830.1"/>
    </source>
</evidence>
<feature type="non-terminal residue" evidence="1">
    <location>
        <position position="55"/>
    </location>
</feature>
<gene>
    <name evidence="1" type="ORF">N323_10113</name>
</gene>
<dbReference type="AlphaFoldDB" id="A0A091LI70"/>
<organism evidence="1 2">
    <name type="scientific">Cathartes aura</name>
    <name type="common">Turkey vulture</name>
    <name type="synonym">Vultur aura</name>
    <dbReference type="NCBI Taxonomy" id="43455"/>
    <lineage>
        <taxon>Eukaryota</taxon>
        <taxon>Metazoa</taxon>
        <taxon>Chordata</taxon>
        <taxon>Craniata</taxon>
        <taxon>Vertebrata</taxon>
        <taxon>Euteleostomi</taxon>
        <taxon>Archelosauria</taxon>
        <taxon>Archosauria</taxon>
        <taxon>Dinosauria</taxon>
        <taxon>Saurischia</taxon>
        <taxon>Theropoda</taxon>
        <taxon>Coelurosauria</taxon>
        <taxon>Aves</taxon>
        <taxon>Neognathae</taxon>
        <taxon>Neoaves</taxon>
        <taxon>Telluraves</taxon>
        <taxon>Accipitrimorphae</taxon>
        <taxon>Accipitriformes</taxon>
        <taxon>Cathartidae</taxon>
        <taxon>Cathartes</taxon>
    </lineage>
</organism>
<name>A0A091LI70_CATAU</name>
<protein>
    <recommendedName>
        <fullName evidence="3">Nidogen G2 beta-barrel domain-containing protein</fullName>
    </recommendedName>
</protein>